<accession>A0A1E5GCD9</accession>
<dbReference type="InterPro" id="IPR003615">
    <property type="entry name" value="HNH_nuc"/>
</dbReference>
<name>A0A1E5GCD9_9ENTE</name>
<protein>
    <recommendedName>
        <fullName evidence="3">HNH nuclease domain-containing protein</fullName>
    </recommendedName>
</protein>
<evidence type="ECO:0000313" key="2">
    <source>
        <dbReference type="Proteomes" id="UP000094068"/>
    </source>
</evidence>
<gene>
    <name evidence="1" type="ORF">BCR21_13335</name>
</gene>
<dbReference type="RefSeq" id="WP_069647017.1">
    <property type="nucleotide sequence ID" value="NZ_MIJZ01000015.1"/>
</dbReference>
<keyword evidence="2" id="KW-1185">Reference proteome</keyword>
<reference evidence="2" key="1">
    <citation type="submission" date="2016-09" db="EMBL/GenBank/DDBJ databases">
        <authorList>
            <person name="Gulvik C.A."/>
        </authorList>
    </citation>
    <scope>NUCLEOTIDE SEQUENCE [LARGE SCALE GENOMIC DNA]</scope>
    <source>
        <strain evidence="2">DSM 23328</strain>
    </source>
</reference>
<dbReference type="EMBL" id="MIJZ01000015">
    <property type="protein sequence ID" value="OEG10327.1"/>
    <property type="molecule type" value="Genomic_DNA"/>
</dbReference>
<dbReference type="STRING" id="903984.BCR21_13335"/>
<dbReference type="Proteomes" id="UP000094068">
    <property type="component" value="Unassembled WGS sequence"/>
</dbReference>
<sequence>MNYHRFKLPKAYCSKCSKKVELLFPEDSSGLPQFYICFKCKTVGQFGVGELPTNDFSAFSTKRKKEIQETVEEIPNKYIYKAQGSQLRLEEKTDTYKRRWLSLYEYEKAFGEELGFETIDFRENVGLCKWCNQPLEGRRRSFCSDRCSRNYGKATFFKRGISTLPYRIASRDRFYCRVTGEDLAITNRFGVRIPASDHQVEIHHLVFVSAGGSDHESNLLTVSKQVHKDYHMGVLYAVKAIEEIKEQQLLLHRDKMYTEEKNK</sequence>
<dbReference type="OrthoDB" id="9779761at2"/>
<proteinExistence type="predicted"/>
<organism evidence="1 2">
    <name type="scientific">Enterococcus ureasiticus</name>
    <dbReference type="NCBI Taxonomy" id="903984"/>
    <lineage>
        <taxon>Bacteria</taxon>
        <taxon>Bacillati</taxon>
        <taxon>Bacillota</taxon>
        <taxon>Bacilli</taxon>
        <taxon>Lactobacillales</taxon>
        <taxon>Enterococcaceae</taxon>
        <taxon>Enterococcus</taxon>
    </lineage>
</organism>
<evidence type="ECO:0008006" key="3">
    <source>
        <dbReference type="Google" id="ProtNLM"/>
    </source>
</evidence>
<dbReference type="AlphaFoldDB" id="A0A1E5GCD9"/>
<comment type="caution">
    <text evidence="1">The sequence shown here is derived from an EMBL/GenBank/DDBJ whole genome shotgun (WGS) entry which is preliminary data.</text>
</comment>
<evidence type="ECO:0000313" key="1">
    <source>
        <dbReference type="EMBL" id="OEG10327.1"/>
    </source>
</evidence>
<dbReference type="CDD" id="cd00085">
    <property type="entry name" value="HNHc"/>
    <property type="match status" value="1"/>
</dbReference>